<feature type="compositionally biased region" description="Low complexity" evidence="1">
    <location>
        <begin position="37"/>
        <end position="50"/>
    </location>
</feature>
<feature type="region of interest" description="Disordered" evidence="1">
    <location>
        <begin position="33"/>
        <end position="123"/>
    </location>
</feature>
<reference evidence="3" key="1">
    <citation type="journal article" date="2015" name="Microbiology">
        <title>Genome of Methanoregula boonei 6A8 reveals adaptations to oligotrophic peatland environments.</title>
        <authorList>
            <person name="Braeuer S."/>
            <person name="Cadillo-Quiroz H."/>
            <person name="Kyrpides N."/>
            <person name="Woyke T."/>
            <person name="Goodwin L."/>
            <person name="Detter C."/>
            <person name="Podell S."/>
            <person name="Yavitt J.B."/>
            <person name="Zinder S.H."/>
        </authorList>
    </citation>
    <scope>NUCLEOTIDE SEQUENCE [LARGE SCALE GENOMIC DNA]</scope>
    <source>
        <strain evidence="3">DSM 21154 / JCM 14090 / 6A8</strain>
    </source>
</reference>
<organism evidence="2 3">
    <name type="scientific">Methanoregula boonei (strain DSM 21154 / JCM 14090 / 6A8)</name>
    <dbReference type="NCBI Taxonomy" id="456442"/>
    <lineage>
        <taxon>Archaea</taxon>
        <taxon>Methanobacteriati</taxon>
        <taxon>Methanobacteriota</taxon>
        <taxon>Stenosarchaea group</taxon>
        <taxon>Methanomicrobia</taxon>
        <taxon>Methanomicrobiales</taxon>
        <taxon>Methanoregulaceae</taxon>
        <taxon>Methanoregula</taxon>
    </lineage>
</organism>
<name>A7I4S2_METB6</name>
<evidence type="ECO:0000256" key="1">
    <source>
        <dbReference type="SAM" id="MobiDB-lite"/>
    </source>
</evidence>
<dbReference type="GeneID" id="5411157"/>
<dbReference type="RefSeq" id="WP_011991221.1">
    <property type="nucleotide sequence ID" value="NC_009712.1"/>
</dbReference>
<accession>A7I4S2</accession>
<dbReference type="EMBL" id="CP000780">
    <property type="protein sequence ID" value="ABS54733.1"/>
    <property type="molecule type" value="Genomic_DNA"/>
</dbReference>
<dbReference type="KEGG" id="mbn:Mboo_0211"/>
<feature type="compositionally biased region" description="Low complexity" evidence="1">
    <location>
        <begin position="196"/>
        <end position="215"/>
    </location>
</feature>
<evidence type="ECO:0000313" key="2">
    <source>
        <dbReference type="EMBL" id="ABS54733.1"/>
    </source>
</evidence>
<protein>
    <submittedName>
        <fullName evidence="2">Uncharacterized protein</fullName>
    </submittedName>
</protein>
<feature type="compositionally biased region" description="Low complexity" evidence="1">
    <location>
        <begin position="60"/>
        <end position="71"/>
    </location>
</feature>
<keyword evidence="3" id="KW-1185">Reference proteome</keyword>
<feature type="region of interest" description="Disordered" evidence="1">
    <location>
        <begin position="158"/>
        <end position="235"/>
    </location>
</feature>
<proteinExistence type="predicted"/>
<feature type="compositionally biased region" description="Polar residues" evidence="1">
    <location>
        <begin position="216"/>
        <end position="231"/>
    </location>
</feature>
<dbReference type="STRING" id="456442.Mboo_0211"/>
<dbReference type="AlphaFoldDB" id="A7I4S2"/>
<sequence length="254" mass="24993" precursor="true">MTTVRKIVLASAVLICAALVMVPLVSAAGPGQGFSPGGQQNQGQGNQIAPGNGGNGNNPGSGNDQNSGNGAMASGGPGNGQNRQTPGAGIQPFAGNMTAPQGQPDQNFGNASWNATPPGPGGALNLTAVGNALFGQLPPDANATGSNNWTNNWTMQLNATGLKPDGQNVPLPAGNLTGHNPADGNVTPPSQPALSGNGNTNNAGNQNNAGTATQGYSSGPQAGSTSQSASQDQKDSNLIEAFLTWLRGGGSSTT</sequence>
<dbReference type="Proteomes" id="UP000002408">
    <property type="component" value="Chromosome"/>
</dbReference>
<dbReference type="HOGENOM" id="CLU_1092419_0_0_2"/>
<evidence type="ECO:0000313" key="3">
    <source>
        <dbReference type="Proteomes" id="UP000002408"/>
    </source>
</evidence>
<feature type="compositionally biased region" description="Polar residues" evidence="1">
    <location>
        <begin position="98"/>
        <end position="115"/>
    </location>
</feature>
<gene>
    <name evidence="2" type="ordered locus">Mboo_0211</name>
</gene>